<organism evidence="1 2">
    <name type="scientific">Aquimarina gracilis</name>
    <dbReference type="NCBI Taxonomy" id="874422"/>
    <lineage>
        <taxon>Bacteria</taxon>
        <taxon>Pseudomonadati</taxon>
        <taxon>Bacteroidota</taxon>
        <taxon>Flavobacteriia</taxon>
        <taxon>Flavobacteriales</taxon>
        <taxon>Flavobacteriaceae</taxon>
        <taxon>Aquimarina</taxon>
    </lineage>
</organism>
<accession>A0ABU6A190</accession>
<dbReference type="RefSeq" id="WP_324181947.1">
    <property type="nucleotide sequence ID" value="NZ_BAABAW010000006.1"/>
</dbReference>
<dbReference type="Proteomes" id="UP001327027">
    <property type="component" value="Unassembled WGS sequence"/>
</dbReference>
<gene>
    <name evidence="1" type="ORF">U6A24_20780</name>
</gene>
<dbReference type="EMBL" id="JAYKLX010000011">
    <property type="protein sequence ID" value="MEB3347923.1"/>
    <property type="molecule type" value="Genomic_DNA"/>
</dbReference>
<comment type="caution">
    <text evidence="1">The sequence shown here is derived from an EMBL/GenBank/DDBJ whole genome shotgun (WGS) entry which is preliminary data.</text>
</comment>
<proteinExistence type="predicted"/>
<evidence type="ECO:0000313" key="1">
    <source>
        <dbReference type="EMBL" id="MEB3347923.1"/>
    </source>
</evidence>
<name>A0ABU6A190_9FLAO</name>
<keyword evidence="2" id="KW-1185">Reference proteome</keyword>
<dbReference type="PROSITE" id="PS51257">
    <property type="entry name" value="PROKAR_LIPOPROTEIN"/>
    <property type="match status" value="1"/>
</dbReference>
<evidence type="ECO:0008006" key="3">
    <source>
        <dbReference type="Google" id="ProtNLM"/>
    </source>
</evidence>
<reference evidence="1 2" key="1">
    <citation type="journal article" date="2013" name="Int. J. Syst. Evol. Microbiol.">
        <title>Aquimarina gracilis sp. nov., isolated from the gut microflora of a mussel, Mytilus coruscus, and emended description of Aquimarina spongiae.</title>
        <authorList>
            <person name="Park S.C."/>
            <person name="Choe H.N."/>
            <person name="Baik K.S."/>
            <person name="Seong C.N."/>
        </authorList>
    </citation>
    <scope>NUCLEOTIDE SEQUENCE [LARGE SCALE GENOMIC DNA]</scope>
    <source>
        <strain evidence="1 2">PSC32</strain>
    </source>
</reference>
<protein>
    <recommendedName>
        <fullName evidence="3">Dienelactone hydrolase family protein</fullName>
    </recommendedName>
</protein>
<evidence type="ECO:0000313" key="2">
    <source>
        <dbReference type="Proteomes" id="UP001327027"/>
    </source>
</evidence>
<sequence length="90" mass="10295">MESISKYFFVFVMLSILIGCKNKTSTENTEGVETNNENQTELPLKIKSEEVSYKADSLQMKGYLAFNENATEKSPGIIVVHEWWGHNNYV</sequence>
<dbReference type="InterPro" id="IPR029058">
    <property type="entry name" value="AB_hydrolase_fold"/>
</dbReference>
<dbReference type="Gene3D" id="3.40.50.1820">
    <property type="entry name" value="alpha/beta hydrolase"/>
    <property type="match status" value="1"/>
</dbReference>